<proteinExistence type="predicted"/>
<evidence type="ECO:0000313" key="1">
    <source>
        <dbReference type="EMBL" id="SVE57483.1"/>
    </source>
</evidence>
<reference evidence="1" key="1">
    <citation type="submission" date="2018-05" db="EMBL/GenBank/DDBJ databases">
        <authorList>
            <person name="Lanie J.A."/>
            <person name="Ng W.-L."/>
            <person name="Kazmierczak K.M."/>
            <person name="Andrzejewski T.M."/>
            <person name="Davidsen T.M."/>
            <person name="Wayne K.J."/>
            <person name="Tettelin H."/>
            <person name="Glass J.I."/>
            <person name="Rusch D."/>
            <person name="Podicherti R."/>
            <person name="Tsui H.-C.T."/>
            <person name="Winkler M.E."/>
        </authorList>
    </citation>
    <scope>NUCLEOTIDE SEQUENCE</scope>
</reference>
<name>A0A383ELZ4_9ZZZZ</name>
<organism evidence="1">
    <name type="scientific">marine metagenome</name>
    <dbReference type="NCBI Taxonomy" id="408172"/>
    <lineage>
        <taxon>unclassified sequences</taxon>
        <taxon>metagenomes</taxon>
        <taxon>ecological metagenomes</taxon>
    </lineage>
</organism>
<accession>A0A383ELZ4</accession>
<gene>
    <name evidence="1" type="ORF">METZ01_LOCUS510337</name>
</gene>
<dbReference type="AlphaFoldDB" id="A0A383ELZ4"/>
<feature type="non-terminal residue" evidence="1">
    <location>
        <position position="67"/>
    </location>
</feature>
<sequence length="67" mass="7379">MYSIKSTYNKGGNMPNIIENNDIPVMALTANIASQDVELVMGLIKLLVDQRQGTAPDSAMKLRDIKQ</sequence>
<protein>
    <submittedName>
        <fullName evidence="1">Uncharacterized protein</fullName>
    </submittedName>
</protein>
<dbReference type="EMBL" id="UINC01226832">
    <property type="protein sequence ID" value="SVE57483.1"/>
    <property type="molecule type" value="Genomic_DNA"/>
</dbReference>